<evidence type="ECO:0000256" key="4">
    <source>
        <dbReference type="SAM" id="Phobius"/>
    </source>
</evidence>
<proteinExistence type="predicted"/>
<evidence type="ECO:0000313" key="5">
    <source>
        <dbReference type="EMBL" id="VEN35374.1"/>
    </source>
</evidence>
<evidence type="ECO:0000256" key="2">
    <source>
        <dbReference type="ARBA" id="ARBA00022854"/>
    </source>
</evidence>
<reference evidence="5 6" key="1">
    <citation type="submission" date="2019-01" db="EMBL/GenBank/DDBJ databases">
        <authorList>
            <person name="Sayadi A."/>
        </authorList>
    </citation>
    <scope>NUCLEOTIDE SEQUENCE [LARGE SCALE GENOMIC DNA]</scope>
</reference>
<keyword evidence="3" id="KW-1015">Disulfide bond</keyword>
<feature type="transmembrane region" description="Helical" evidence="4">
    <location>
        <begin position="21"/>
        <end position="40"/>
    </location>
</feature>
<keyword evidence="4" id="KW-0472">Membrane</keyword>
<sequence>MSIHNSSRTIQLYTQNSTIMKLLYFFVVVIMAVLAGIAQAQDCLPNGSTCEWQGSMGNCCSGFCLQQPSESTGVCQDR</sequence>
<keyword evidence="4" id="KW-1133">Transmembrane helix</keyword>
<name>A0A653BJ86_CALMS</name>
<dbReference type="AlphaFoldDB" id="A0A653BJ86"/>
<dbReference type="EMBL" id="CAACVG010001512">
    <property type="protein sequence ID" value="VEN35374.1"/>
    <property type="molecule type" value="Genomic_DNA"/>
</dbReference>
<keyword evidence="4" id="KW-0812">Transmembrane</keyword>
<accession>A0A653BJ86</accession>
<keyword evidence="2" id="KW-0960">Knottin</keyword>
<evidence type="ECO:0000256" key="3">
    <source>
        <dbReference type="ARBA" id="ARBA00023157"/>
    </source>
</evidence>
<protein>
    <submittedName>
        <fullName evidence="5">Uncharacterized protein</fullName>
    </submittedName>
</protein>
<dbReference type="SUPFAM" id="SSF57048">
    <property type="entry name" value="Gurmarin-like"/>
    <property type="match status" value="1"/>
</dbReference>
<keyword evidence="6" id="KW-1185">Reference proteome</keyword>
<organism evidence="5 6">
    <name type="scientific">Callosobruchus maculatus</name>
    <name type="common">Southern cowpea weevil</name>
    <name type="synonym">Pulse bruchid</name>
    <dbReference type="NCBI Taxonomy" id="64391"/>
    <lineage>
        <taxon>Eukaryota</taxon>
        <taxon>Metazoa</taxon>
        <taxon>Ecdysozoa</taxon>
        <taxon>Arthropoda</taxon>
        <taxon>Hexapoda</taxon>
        <taxon>Insecta</taxon>
        <taxon>Pterygota</taxon>
        <taxon>Neoptera</taxon>
        <taxon>Endopterygota</taxon>
        <taxon>Coleoptera</taxon>
        <taxon>Polyphaga</taxon>
        <taxon>Cucujiformia</taxon>
        <taxon>Chrysomeloidea</taxon>
        <taxon>Chrysomelidae</taxon>
        <taxon>Bruchinae</taxon>
        <taxon>Bruchini</taxon>
        <taxon>Callosobruchus</taxon>
    </lineage>
</organism>
<gene>
    <name evidence="5" type="ORF">CALMAC_LOCUS1293</name>
</gene>
<dbReference type="InterPro" id="IPR024206">
    <property type="entry name" value="Gurmarin/antimicrobial_peptd"/>
</dbReference>
<dbReference type="Pfam" id="PF11410">
    <property type="entry name" value="Antifungal_pept"/>
    <property type="match status" value="1"/>
</dbReference>
<evidence type="ECO:0000256" key="1">
    <source>
        <dbReference type="ARBA" id="ARBA00022529"/>
    </source>
</evidence>
<dbReference type="InterPro" id="IPR009101">
    <property type="entry name" value="Gurmarin/antifun_pep"/>
</dbReference>
<keyword evidence="1" id="KW-0929">Antimicrobial</keyword>
<dbReference type="OrthoDB" id="6672322at2759"/>
<dbReference type="Proteomes" id="UP000410492">
    <property type="component" value="Unassembled WGS sequence"/>
</dbReference>
<evidence type="ECO:0000313" key="6">
    <source>
        <dbReference type="Proteomes" id="UP000410492"/>
    </source>
</evidence>